<feature type="domain" description="GH3 C-terminal" evidence="4">
    <location>
        <begin position="412"/>
        <end position="524"/>
    </location>
</feature>
<dbReference type="GO" id="GO:0016881">
    <property type="term" value="F:acid-amino acid ligase activity"/>
    <property type="evidence" value="ECO:0007669"/>
    <property type="project" value="TreeGrafter"/>
</dbReference>
<dbReference type="PANTHER" id="PTHR31901:SF5">
    <property type="entry name" value="JASMONOYL--L-AMINO ACID SYNTHETASE JAR1"/>
    <property type="match status" value="1"/>
</dbReference>
<dbReference type="InterPro" id="IPR004993">
    <property type="entry name" value="GH3"/>
</dbReference>
<protein>
    <submittedName>
        <fullName evidence="5">Uncharacterized protein</fullName>
    </submittedName>
</protein>
<feature type="domain" description="GH3 middle" evidence="3">
    <location>
        <begin position="317"/>
        <end position="397"/>
    </location>
</feature>
<dbReference type="GO" id="GO:0005737">
    <property type="term" value="C:cytoplasm"/>
    <property type="evidence" value="ECO:0007669"/>
    <property type="project" value="TreeGrafter"/>
</dbReference>
<evidence type="ECO:0000256" key="2">
    <source>
        <dbReference type="ARBA" id="ARBA00022598"/>
    </source>
</evidence>
<evidence type="ECO:0000313" key="5">
    <source>
        <dbReference type="EMBL" id="CAI9292103.1"/>
    </source>
</evidence>
<organism evidence="5 6">
    <name type="scientific">Lactuca saligna</name>
    <name type="common">Willowleaf lettuce</name>
    <dbReference type="NCBI Taxonomy" id="75948"/>
    <lineage>
        <taxon>Eukaryota</taxon>
        <taxon>Viridiplantae</taxon>
        <taxon>Streptophyta</taxon>
        <taxon>Embryophyta</taxon>
        <taxon>Tracheophyta</taxon>
        <taxon>Spermatophyta</taxon>
        <taxon>Magnoliopsida</taxon>
        <taxon>eudicotyledons</taxon>
        <taxon>Gunneridae</taxon>
        <taxon>Pentapetalae</taxon>
        <taxon>asterids</taxon>
        <taxon>campanulids</taxon>
        <taxon>Asterales</taxon>
        <taxon>Asteraceae</taxon>
        <taxon>Cichorioideae</taxon>
        <taxon>Cichorieae</taxon>
        <taxon>Lactucinae</taxon>
        <taxon>Lactuca</taxon>
    </lineage>
</organism>
<reference evidence="5" key="1">
    <citation type="submission" date="2023-04" db="EMBL/GenBank/DDBJ databases">
        <authorList>
            <person name="Vijverberg K."/>
            <person name="Xiong W."/>
            <person name="Schranz E."/>
        </authorList>
    </citation>
    <scope>NUCLEOTIDE SEQUENCE</scope>
</reference>
<keyword evidence="6" id="KW-1185">Reference proteome</keyword>
<proteinExistence type="inferred from homology"/>
<evidence type="ECO:0000256" key="1">
    <source>
        <dbReference type="ARBA" id="ARBA00008068"/>
    </source>
</evidence>
<accession>A0AA35ZGG2</accession>
<dbReference type="Pfam" id="PF23571">
    <property type="entry name" value="GH3_M"/>
    <property type="match status" value="1"/>
</dbReference>
<comment type="similarity">
    <text evidence="1">Belongs to the IAA-amido conjugating enzyme family.</text>
</comment>
<dbReference type="AlphaFoldDB" id="A0AA35ZGG2"/>
<keyword evidence="2" id="KW-0436">Ligase</keyword>
<evidence type="ECO:0000259" key="4">
    <source>
        <dbReference type="Pfam" id="PF23572"/>
    </source>
</evidence>
<evidence type="ECO:0000313" key="6">
    <source>
        <dbReference type="Proteomes" id="UP001177003"/>
    </source>
</evidence>
<dbReference type="EMBL" id="OX465083">
    <property type="protein sequence ID" value="CAI9292103.1"/>
    <property type="molecule type" value="Genomic_DNA"/>
</dbReference>
<dbReference type="PANTHER" id="PTHR31901">
    <property type="entry name" value="GH3 DOMAIN-CONTAINING PROTEIN"/>
    <property type="match status" value="1"/>
</dbReference>
<dbReference type="Proteomes" id="UP001177003">
    <property type="component" value="Chromosome 7"/>
</dbReference>
<dbReference type="InterPro" id="IPR055377">
    <property type="entry name" value="GH3_M"/>
</dbReference>
<evidence type="ECO:0000259" key="3">
    <source>
        <dbReference type="Pfam" id="PF23571"/>
    </source>
</evidence>
<gene>
    <name evidence="5" type="ORF">LSALG_LOCUS31201</name>
</gene>
<dbReference type="Pfam" id="PF23572">
    <property type="entry name" value="GH3_C"/>
    <property type="match status" value="1"/>
</dbReference>
<name>A0AA35ZGG2_LACSI</name>
<dbReference type="InterPro" id="IPR055378">
    <property type="entry name" value="GH3_C"/>
</dbReference>
<dbReference type="Pfam" id="PF03321">
    <property type="entry name" value="GH3"/>
    <property type="match status" value="1"/>
</dbReference>
<sequence>MDTGFDPEQVIEEFEGLTKDAKRIQMETLKKILEENSEAEYLKKWRLDGKTDPESYSSCVPLVTHKDLEPLIQQIADGAPYPILTGKPITTITLSSGTTQGKRKFVPFNNELTETTMQIYRTSFAFRNREFPIGNGKSLSFIYGSKQFKTKGGLLAGTATTNVYRSEQFKKTMLAMQTPCCSPDEVIFGPDFHQSLYCHLLCGVIYRDEIQVISSTFAHSIVHSFRSFELVWEELCSDIKTGTLSSRITVPSIRTAMAKILKPNPELADKIHETCLSLTNWHYAGGIPLLSADYGSSEGWIGANVNPTRPPEMATFAVLPNIGYFEFIPLREIDVASQDRTLPEFGSLPVGLTDVKVDEEYEVVITNVAGLYRYRLGDVVKVVGFHNSTPELQFVCRRNLMPTINIDKNTEKDLQLSVEAAAKLLAAEKLEVVDFTSQVDLSSEPGRYVIYWEVSGEAREEVLKECCNCLDSSFVDAGYVSSRKVHAIGPLELRVLKRGTFQKILDHYVGLGSTLNQFKTPRCVGPANQIVLQILVNNVVESYASTAFG</sequence>